<protein>
    <recommendedName>
        <fullName evidence="5">Malate dehydrogenase</fullName>
        <ecNumber evidence="5">1.1.1.37</ecNumber>
    </recommendedName>
</protein>
<evidence type="ECO:0000256" key="4">
    <source>
        <dbReference type="ARBA" id="ARBA00023027"/>
    </source>
</evidence>
<feature type="domain" description="Lactate/malate dehydrogenase C-terminal" evidence="10">
    <location>
        <begin position="148"/>
        <end position="307"/>
    </location>
</feature>
<dbReference type="Gene3D" id="3.40.50.720">
    <property type="entry name" value="NAD(P)-binding Rossmann-like Domain"/>
    <property type="match status" value="1"/>
</dbReference>
<gene>
    <name evidence="5" type="primary">mdh</name>
    <name evidence="11" type="ORF">SAMN05444581_10950</name>
</gene>
<dbReference type="SUPFAM" id="SSF51735">
    <property type="entry name" value="NAD(P)-binding Rossmann-fold domains"/>
    <property type="match status" value="1"/>
</dbReference>
<keyword evidence="3 5" id="KW-0560">Oxidoreductase</keyword>
<evidence type="ECO:0000259" key="9">
    <source>
        <dbReference type="Pfam" id="PF00056"/>
    </source>
</evidence>
<evidence type="ECO:0000313" key="11">
    <source>
        <dbReference type="EMBL" id="SFK50493.1"/>
    </source>
</evidence>
<dbReference type="EC" id="1.1.1.37" evidence="5"/>
<comment type="catalytic activity">
    <reaction evidence="5">
        <text>(S)-malate + NAD(+) = oxaloacetate + NADH + H(+)</text>
        <dbReference type="Rhea" id="RHEA:21432"/>
        <dbReference type="ChEBI" id="CHEBI:15378"/>
        <dbReference type="ChEBI" id="CHEBI:15589"/>
        <dbReference type="ChEBI" id="CHEBI:16452"/>
        <dbReference type="ChEBI" id="CHEBI:57540"/>
        <dbReference type="ChEBI" id="CHEBI:57945"/>
        <dbReference type="EC" id="1.1.1.37"/>
    </reaction>
</comment>
<dbReference type="InterPro" id="IPR001557">
    <property type="entry name" value="L-lactate/malate_DH"/>
</dbReference>
<dbReference type="OrthoDB" id="9802969at2"/>
<evidence type="ECO:0000313" key="12">
    <source>
        <dbReference type="Proteomes" id="UP000198755"/>
    </source>
</evidence>
<dbReference type="InterPro" id="IPR011275">
    <property type="entry name" value="Malate_DH_type3"/>
</dbReference>
<dbReference type="RefSeq" id="WP_091682379.1">
    <property type="nucleotide sequence ID" value="NZ_FOSN01000009.1"/>
</dbReference>
<dbReference type="STRING" id="1612308.SAMN05444581_10950"/>
<feature type="binding site" evidence="5 7">
    <location>
        <position position="152"/>
    </location>
    <ligand>
        <name>substrate</name>
    </ligand>
</feature>
<evidence type="ECO:0000256" key="5">
    <source>
        <dbReference type="HAMAP-Rule" id="MF_00487"/>
    </source>
</evidence>
<dbReference type="InterPro" id="IPR001236">
    <property type="entry name" value="Lactate/malate_DH_N"/>
</dbReference>
<dbReference type="PIRSF" id="PIRSF000102">
    <property type="entry name" value="Lac_mal_DH"/>
    <property type="match status" value="1"/>
</dbReference>
<dbReference type="NCBIfam" id="TIGR01763">
    <property type="entry name" value="MalateDH_bact"/>
    <property type="match status" value="1"/>
</dbReference>
<dbReference type="GO" id="GO:0006099">
    <property type="term" value="P:tricarboxylic acid cycle"/>
    <property type="evidence" value="ECO:0007669"/>
    <property type="project" value="UniProtKB-UniRule"/>
</dbReference>
<comment type="similarity">
    <text evidence="5">Belongs to the LDH/MDH superfamily. MDH type 3 family.</text>
</comment>
<comment type="function">
    <text evidence="1 5">Catalyzes the reversible oxidation of malate to oxaloacetate.</text>
</comment>
<dbReference type="AlphaFoldDB" id="A0A1I4A2E7"/>
<dbReference type="Proteomes" id="UP000198755">
    <property type="component" value="Unassembled WGS sequence"/>
</dbReference>
<dbReference type="PANTHER" id="PTHR43128:SF16">
    <property type="entry name" value="L-LACTATE DEHYDROGENASE"/>
    <property type="match status" value="1"/>
</dbReference>
<keyword evidence="4 5" id="KW-0520">NAD</keyword>
<accession>A0A1I4A2E7</accession>
<evidence type="ECO:0000256" key="1">
    <source>
        <dbReference type="ARBA" id="ARBA00003966"/>
    </source>
</evidence>
<evidence type="ECO:0000259" key="10">
    <source>
        <dbReference type="Pfam" id="PF02866"/>
    </source>
</evidence>
<dbReference type="HAMAP" id="MF_00487">
    <property type="entry name" value="Malate_dehydrog_3"/>
    <property type="match status" value="1"/>
</dbReference>
<feature type="binding site" evidence="5 8">
    <location>
        <begin position="119"/>
        <end position="121"/>
    </location>
    <ligand>
        <name>NAD(+)</name>
        <dbReference type="ChEBI" id="CHEBI:57540"/>
    </ligand>
</feature>
<feature type="binding site" evidence="5 8">
    <location>
        <begin position="10"/>
        <end position="15"/>
    </location>
    <ligand>
        <name>NAD(+)</name>
        <dbReference type="ChEBI" id="CHEBI:57540"/>
    </ligand>
</feature>
<name>A0A1I4A2E7_9HYPH</name>
<dbReference type="FunFam" id="3.40.50.720:FF:000018">
    <property type="entry name" value="Malate dehydrogenase"/>
    <property type="match status" value="1"/>
</dbReference>
<dbReference type="InterPro" id="IPR036291">
    <property type="entry name" value="NAD(P)-bd_dom_sf"/>
</dbReference>
<dbReference type="FunFam" id="3.90.110.10:FF:000004">
    <property type="entry name" value="Malate dehydrogenase"/>
    <property type="match status" value="1"/>
</dbReference>
<dbReference type="GO" id="GO:0006089">
    <property type="term" value="P:lactate metabolic process"/>
    <property type="evidence" value="ECO:0007669"/>
    <property type="project" value="TreeGrafter"/>
</dbReference>
<dbReference type="Gene3D" id="3.90.110.10">
    <property type="entry name" value="Lactate dehydrogenase/glycoside hydrolase, family 4, C-terminal"/>
    <property type="match status" value="1"/>
</dbReference>
<reference evidence="11 12" key="1">
    <citation type="submission" date="2016-10" db="EMBL/GenBank/DDBJ databases">
        <authorList>
            <person name="de Groot N.N."/>
        </authorList>
    </citation>
    <scope>NUCLEOTIDE SEQUENCE [LARGE SCALE GENOMIC DNA]</scope>
    <source>
        <strain evidence="11 12">NE2</strain>
    </source>
</reference>
<dbReference type="InterPro" id="IPR015955">
    <property type="entry name" value="Lactate_DH/Glyco_Ohase_4_C"/>
</dbReference>
<dbReference type="PRINTS" id="PR00086">
    <property type="entry name" value="LLDHDRGNASE"/>
</dbReference>
<dbReference type="EMBL" id="FOSN01000009">
    <property type="protein sequence ID" value="SFK50493.1"/>
    <property type="molecule type" value="Genomic_DNA"/>
</dbReference>
<feature type="active site" description="Proton acceptor" evidence="5 6">
    <location>
        <position position="176"/>
    </location>
</feature>
<evidence type="ECO:0000256" key="8">
    <source>
        <dbReference type="PIRSR" id="PIRSR000102-3"/>
    </source>
</evidence>
<evidence type="ECO:0000256" key="7">
    <source>
        <dbReference type="PIRSR" id="PIRSR000102-2"/>
    </source>
</evidence>
<dbReference type="GO" id="GO:0004459">
    <property type="term" value="F:L-lactate dehydrogenase (NAD+) activity"/>
    <property type="evidence" value="ECO:0007669"/>
    <property type="project" value="TreeGrafter"/>
</dbReference>
<keyword evidence="2 5" id="KW-0816">Tricarboxylic acid cycle</keyword>
<sequence length="321" mass="33652">MARSKIALIGAGQIGGTLAHLAALKELGDIVLFDIAEGTPQGKALDLAESGPVNGFNAALKGANSYADIEGADVIVVTAGVPRKPGMSRDDLLGINLKVMEAVGDGIKKYAPAAFVICITNPLDAMVWALQKSSGLPAKKIVGMAGVLDSARFRYFLSEEFKVSVEDVTAFVLGGHGDDMVPSVRYSTVAGIPLPDLVKMGWTTQERLDSIIDRTRKGGGEIVNLLKTGSAFYAPAAAAIAMAESYLKDKRRVLPCAAKLEGEYGVDNLYVGVPVVIGAGGVEKIVEVKLDLAEQQMFDKSVASVRSLVDACKVINPAFAG</sequence>
<feature type="binding site" evidence="5 8">
    <location>
        <position position="96"/>
    </location>
    <ligand>
        <name>NAD(+)</name>
        <dbReference type="ChEBI" id="CHEBI:57540"/>
    </ligand>
</feature>
<dbReference type="PANTHER" id="PTHR43128">
    <property type="entry name" value="L-2-HYDROXYCARBOXYLATE DEHYDROGENASE (NAD(P)(+))"/>
    <property type="match status" value="1"/>
</dbReference>
<keyword evidence="12" id="KW-1185">Reference proteome</keyword>
<feature type="binding site" evidence="5 7">
    <location>
        <position position="83"/>
    </location>
    <ligand>
        <name>substrate</name>
    </ligand>
</feature>
<evidence type="ECO:0000256" key="2">
    <source>
        <dbReference type="ARBA" id="ARBA00022532"/>
    </source>
</evidence>
<dbReference type="CDD" id="cd01339">
    <property type="entry name" value="LDH-like_MDH"/>
    <property type="match status" value="1"/>
</dbReference>
<feature type="binding site" evidence="5 7">
    <location>
        <position position="121"/>
    </location>
    <ligand>
        <name>substrate</name>
    </ligand>
</feature>
<dbReference type="Pfam" id="PF02866">
    <property type="entry name" value="Ldh_1_C"/>
    <property type="match status" value="1"/>
</dbReference>
<evidence type="ECO:0000256" key="3">
    <source>
        <dbReference type="ARBA" id="ARBA00023002"/>
    </source>
</evidence>
<dbReference type="NCBIfam" id="NF004863">
    <property type="entry name" value="PRK06223.1"/>
    <property type="match status" value="1"/>
</dbReference>
<organism evidence="11 12">
    <name type="scientific">Methylocapsa palsarum</name>
    <dbReference type="NCBI Taxonomy" id="1612308"/>
    <lineage>
        <taxon>Bacteria</taxon>
        <taxon>Pseudomonadati</taxon>
        <taxon>Pseudomonadota</taxon>
        <taxon>Alphaproteobacteria</taxon>
        <taxon>Hyphomicrobiales</taxon>
        <taxon>Beijerinckiaceae</taxon>
        <taxon>Methylocapsa</taxon>
    </lineage>
</organism>
<feature type="binding site" evidence="5 7">
    <location>
        <position position="89"/>
    </location>
    <ligand>
        <name>substrate</name>
    </ligand>
</feature>
<dbReference type="SUPFAM" id="SSF56327">
    <property type="entry name" value="LDH C-terminal domain-like"/>
    <property type="match status" value="1"/>
</dbReference>
<proteinExistence type="inferred from homology"/>
<evidence type="ECO:0000256" key="6">
    <source>
        <dbReference type="PIRSR" id="PIRSR000102-1"/>
    </source>
</evidence>
<dbReference type="GO" id="GO:0030060">
    <property type="term" value="F:L-malate dehydrogenase (NAD+) activity"/>
    <property type="evidence" value="ECO:0007669"/>
    <property type="project" value="UniProtKB-UniRule"/>
</dbReference>
<feature type="binding site" evidence="5 8">
    <location>
        <position position="34"/>
    </location>
    <ligand>
        <name>NAD(+)</name>
        <dbReference type="ChEBI" id="CHEBI:57540"/>
    </ligand>
</feature>
<feature type="domain" description="Lactate/malate dehydrogenase N-terminal" evidence="9">
    <location>
        <begin position="5"/>
        <end position="143"/>
    </location>
</feature>
<dbReference type="InterPro" id="IPR022383">
    <property type="entry name" value="Lactate/malate_DH_C"/>
</dbReference>
<dbReference type="Pfam" id="PF00056">
    <property type="entry name" value="Ldh_1_N"/>
    <property type="match status" value="1"/>
</dbReference>